<accession>A0ABP3GCB4</accession>
<comment type="caution">
    <text evidence="4">The sequence shown here is derived from an EMBL/GenBank/DDBJ whole genome shotgun (WGS) entry which is preliminary data.</text>
</comment>
<evidence type="ECO:0000256" key="1">
    <source>
        <dbReference type="ARBA" id="ARBA00023002"/>
    </source>
</evidence>
<dbReference type="Gene3D" id="3.30.360.10">
    <property type="entry name" value="Dihydrodipicolinate Reductase, domain 2"/>
    <property type="match status" value="1"/>
</dbReference>
<dbReference type="InterPro" id="IPR055170">
    <property type="entry name" value="GFO_IDH_MocA-like_dom"/>
</dbReference>
<dbReference type="RefSeq" id="WP_343801493.1">
    <property type="nucleotide sequence ID" value="NZ_BAAADJ010000058.1"/>
</dbReference>
<organism evidence="4 5">
    <name type="scientific">Bacillus carboniphilus</name>
    <dbReference type="NCBI Taxonomy" id="86663"/>
    <lineage>
        <taxon>Bacteria</taxon>
        <taxon>Bacillati</taxon>
        <taxon>Bacillota</taxon>
        <taxon>Bacilli</taxon>
        <taxon>Bacillales</taxon>
        <taxon>Bacillaceae</taxon>
        <taxon>Bacillus</taxon>
    </lineage>
</organism>
<dbReference type="InterPro" id="IPR050463">
    <property type="entry name" value="Gfo/Idh/MocA_oxidrdct_glycsds"/>
</dbReference>
<dbReference type="PANTHER" id="PTHR43818:SF11">
    <property type="entry name" value="BCDNA.GH03377"/>
    <property type="match status" value="1"/>
</dbReference>
<gene>
    <name evidence="4" type="ORF">GCM10008967_33450</name>
</gene>
<dbReference type="Proteomes" id="UP001500782">
    <property type="component" value="Unassembled WGS sequence"/>
</dbReference>
<dbReference type="InterPro" id="IPR036291">
    <property type="entry name" value="NAD(P)-bd_dom_sf"/>
</dbReference>
<dbReference type="Pfam" id="PF01408">
    <property type="entry name" value="GFO_IDH_MocA"/>
    <property type="match status" value="1"/>
</dbReference>
<evidence type="ECO:0000313" key="4">
    <source>
        <dbReference type="EMBL" id="GAA0340399.1"/>
    </source>
</evidence>
<feature type="domain" description="GFO/IDH/MocA-like oxidoreductase" evidence="3">
    <location>
        <begin position="134"/>
        <end position="252"/>
    </location>
</feature>
<name>A0ABP3GCB4_9BACI</name>
<dbReference type="Pfam" id="PF22725">
    <property type="entry name" value="GFO_IDH_MocA_C3"/>
    <property type="match status" value="1"/>
</dbReference>
<sequence length="320" mass="35659">MTQLRVGIIGLGAVGERLLNKFLEHNETTVAAICEPNADRAQVFKERLPDVHFYSDYQEILEDENIDLVYIAVPPKFHHQIALDVIAAGKHILCEKPLANSYQEAAEMAEAAKKATVVHAMNFPTPYSAAYSVLKDKLQSKAVGNIKRVELQMYFQEWPRFWQKNPWIAGREQGGFVREVSPHFVQLMIDLLGDVTNIHSHIQYPEDPQACENSIVAHAELSDGTPILINGLSGIGQKEHLAFKVYGDQGVLSLVNWGQLQEETAEGVSPINLESKDSLMGLIDEVVKAVNGQEAHLVTFDRGLEVQFVLEQLLGNPIIE</sequence>
<dbReference type="SUPFAM" id="SSF51735">
    <property type="entry name" value="NAD(P)-binding Rossmann-fold domains"/>
    <property type="match status" value="1"/>
</dbReference>
<protein>
    <recommendedName>
        <fullName evidence="6">Dehydrogenase</fullName>
    </recommendedName>
</protein>
<evidence type="ECO:0000313" key="5">
    <source>
        <dbReference type="Proteomes" id="UP001500782"/>
    </source>
</evidence>
<dbReference type="PANTHER" id="PTHR43818">
    <property type="entry name" value="BCDNA.GH03377"/>
    <property type="match status" value="1"/>
</dbReference>
<reference evidence="5" key="1">
    <citation type="journal article" date="2019" name="Int. J. Syst. Evol. Microbiol.">
        <title>The Global Catalogue of Microorganisms (GCM) 10K type strain sequencing project: providing services to taxonomists for standard genome sequencing and annotation.</title>
        <authorList>
            <consortium name="The Broad Institute Genomics Platform"/>
            <consortium name="The Broad Institute Genome Sequencing Center for Infectious Disease"/>
            <person name="Wu L."/>
            <person name="Ma J."/>
        </authorList>
    </citation>
    <scope>NUCLEOTIDE SEQUENCE [LARGE SCALE GENOMIC DNA]</scope>
    <source>
        <strain evidence="5">JCM 9731</strain>
    </source>
</reference>
<dbReference type="EMBL" id="BAAADJ010000058">
    <property type="protein sequence ID" value="GAA0340399.1"/>
    <property type="molecule type" value="Genomic_DNA"/>
</dbReference>
<evidence type="ECO:0000259" key="3">
    <source>
        <dbReference type="Pfam" id="PF22725"/>
    </source>
</evidence>
<keyword evidence="1" id="KW-0560">Oxidoreductase</keyword>
<proteinExistence type="predicted"/>
<feature type="domain" description="Gfo/Idh/MocA-like oxidoreductase N-terminal" evidence="2">
    <location>
        <begin position="4"/>
        <end position="122"/>
    </location>
</feature>
<dbReference type="Gene3D" id="3.40.50.720">
    <property type="entry name" value="NAD(P)-binding Rossmann-like Domain"/>
    <property type="match status" value="1"/>
</dbReference>
<dbReference type="SUPFAM" id="SSF55347">
    <property type="entry name" value="Glyceraldehyde-3-phosphate dehydrogenase-like, C-terminal domain"/>
    <property type="match status" value="1"/>
</dbReference>
<dbReference type="InterPro" id="IPR000683">
    <property type="entry name" value="Gfo/Idh/MocA-like_OxRdtase_N"/>
</dbReference>
<evidence type="ECO:0008006" key="6">
    <source>
        <dbReference type="Google" id="ProtNLM"/>
    </source>
</evidence>
<keyword evidence="5" id="KW-1185">Reference proteome</keyword>
<evidence type="ECO:0000259" key="2">
    <source>
        <dbReference type="Pfam" id="PF01408"/>
    </source>
</evidence>